<dbReference type="Proteomes" id="UP001472677">
    <property type="component" value="Unassembled WGS sequence"/>
</dbReference>
<evidence type="ECO:0000313" key="1">
    <source>
        <dbReference type="EMBL" id="KAK8589178.1"/>
    </source>
</evidence>
<proteinExistence type="predicted"/>
<comment type="caution">
    <text evidence="1">The sequence shown here is derived from an EMBL/GenBank/DDBJ whole genome shotgun (WGS) entry which is preliminary data.</text>
</comment>
<keyword evidence="2" id="KW-1185">Reference proteome</keyword>
<protein>
    <submittedName>
        <fullName evidence="1">Uncharacterized protein</fullName>
    </submittedName>
</protein>
<accession>A0ABR2FYH4</accession>
<organism evidence="1 2">
    <name type="scientific">Hibiscus sabdariffa</name>
    <name type="common">roselle</name>
    <dbReference type="NCBI Taxonomy" id="183260"/>
    <lineage>
        <taxon>Eukaryota</taxon>
        <taxon>Viridiplantae</taxon>
        <taxon>Streptophyta</taxon>
        <taxon>Embryophyta</taxon>
        <taxon>Tracheophyta</taxon>
        <taxon>Spermatophyta</taxon>
        <taxon>Magnoliopsida</taxon>
        <taxon>eudicotyledons</taxon>
        <taxon>Gunneridae</taxon>
        <taxon>Pentapetalae</taxon>
        <taxon>rosids</taxon>
        <taxon>malvids</taxon>
        <taxon>Malvales</taxon>
        <taxon>Malvaceae</taxon>
        <taxon>Malvoideae</taxon>
        <taxon>Hibiscus</taxon>
    </lineage>
</organism>
<gene>
    <name evidence="1" type="ORF">V6N12_023581</name>
</gene>
<sequence>MSVSFSHLSLPSAESSVASSISLFTGQVQPARSFQLSRGSRLVLMNTQLPAFLHRSSLLKCMIAELVASEVESEETGMVTMEFRLPRGN</sequence>
<dbReference type="EMBL" id="JBBPBM010000004">
    <property type="protein sequence ID" value="KAK8589178.1"/>
    <property type="molecule type" value="Genomic_DNA"/>
</dbReference>
<reference evidence="1 2" key="1">
    <citation type="journal article" date="2024" name="G3 (Bethesda)">
        <title>Genome assembly of Hibiscus sabdariffa L. provides insights into metabolisms of medicinal natural products.</title>
        <authorList>
            <person name="Kim T."/>
        </authorList>
    </citation>
    <scope>NUCLEOTIDE SEQUENCE [LARGE SCALE GENOMIC DNA]</scope>
    <source>
        <strain evidence="1">TK-2024</strain>
        <tissue evidence="1">Old leaves</tissue>
    </source>
</reference>
<name>A0ABR2FYH4_9ROSI</name>
<evidence type="ECO:0000313" key="2">
    <source>
        <dbReference type="Proteomes" id="UP001472677"/>
    </source>
</evidence>